<feature type="compositionally biased region" description="Basic and acidic residues" evidence="1">
    <location>
        <begin position="44"/>
        <end position="53"/>
    </location>
</feature>
<gene>
    <name evidence="2" type="ORF">CTER_2620</name>
</gene>
<dbReference type="Proteomes" id="UP000014155">
    <property type="component" value="Unassembled WGS sequence"/>
</dbReference>
<dbReference type="InterPro" id="IPR009061">
    <property type="entry name" value="DNA-bd_dom_put_sf"/>
</dbReference>
<evidence type="ECO:0000313" key="3">
    <source>
        <dbReference type="Proteomes" id="UP000014155"/>
    </source>
</evidence>
<evidence type="ECO:0000313" key="2">
    <source>
        <dbReference type="EMBL" id="EMS71500.1"/>
    </source>
</evidence>
<name>S0FI20_RUMCE</name>
<dbReference type="AlphaFoldDB" id="S0FI20"/>
<dbReference type="PATRIC" id="fig|1195236.3.peg.2941"/>
<dbReference type="RefSeq" id="WP_004626244.1">
    <property type="nucleotide sequence ID" value="NZ_AORV01000036.1"/>
</dbReference>
<evidence type="ECO:0008006" key="4">
    <source>
        <dbReference type="Google" id="ProtNLM"/>
    </source>
</evidence>
<feature type="region of interest" description="Disordered" evidence="1">
    <location>
        <begin position="42"/>
        <end position="68"/>
    </location>
</feature>
<accession>S0FI20</accession>
<organism evidence="2 3">
    <name type="scientific">Ruminiclostridium cellobioparum subsp. termitidis CT1112</name>
    <dbReference type="NCBI Taxonomy" id="1195236"/>
    <lineage>
        <taxon>Bacteria</taxon>
        <taxon>Bacillati</taxon>
        <taxon>Bacillota</taxon>
        <taxon>Clostridia</taxon>
        <taxon>Eubacteriales</taxon>
        <taxon>Oscillospiraceae</taxon>
        <taxon>Ruminiclostridium</taxon>
    </lineage>
</organism>
<dbReference type="STRING" id="1195236.CTER_2620"/>
<reference evidence="2 3" key="1">
    <citation type="journal article" date="2013" name="Genome Announc.">
        <title>Draft Genome Sequence of the Cellulolytic, Mesophilic, Anaerobic Bacterium Clostridium termitidis Strain CT1112 (DSM 5398).</title>
        <authorList>
            <person name="Lal S."/>
            <person name="Ramachandran U."/>
            <person name="Zhang X."/>
            <person name="Munir R."/>
            <person name="Sparling R."/>
            <person name="Levin D.B."/>
        </authorList>
    </citation>
    <scope>NUCLEOTIDE SEQUENCE [LARGE SCALE GENOMIC DNA]</scope>
    <source>
        <strain evidence="2 3">CT1112</strain>
    </source>
</reference>
<comment type="caution">
    <text evidence="2">The sequence shown here is derived from an EMBL/GenBank/DDBJ whole genome shotgun (WGS) entry which is preliminary data.</text>
</comment>
<dbReference type="EMBL" id="AORV01000036">
    <property type="protein sequence ID" value="EMS71500.1"/>
    <property type="molecule type" value="Genomic_DNA"/>
</dbReference>
<proteinExistence type="predicted"/>
<protein>
    <recommendedName>
        <fullName evidence="4">Helix-turn-helix domain-containing protein</fullName>
    </recommendedName>
</protein>
<dbReference type="SUPFAM" id="SSF46955">
    <property type="entry name" value="Putative DNA-binding domain"/>
    <property type="match status" value="1"/>
</dbReference>
<dbReference type="eggNOG" id="COG3177">
    <property type="taxonomic scope" value="Bacteria"/>
</dbReference>
<sequence>MEYFSVKEAAKNWGLTTRMVNYYCTSGRIPGVQRIGNIWAIPKEASKPEDGRKGNGRKPKAGDQERDR</sequence>
<evidence type="ECO:0000256" key="1">
    <source>
        <dbReference type="SAM" id="MobiDB-lite"/>
    </source>
</evidence>
<keyword evidence="3" id="KW-1185">Reference proteome</keyword>